<evidence type="ECO:0000313" key="2">
    <source>
        <dbReference type="EMBL" id="KAJ8902798.1"/>
    </source>
</evidence>
<name>A0AAV8UNY3_9RHOD</name>
<proteinExistence type="predicted"/>
<accession>A0AAV8UNY3</accession>
<dbReference type="EMBL" id="JAMWBK010000008">
    <property type="protein sequence ID" value="KAJ8902798.1"/>
    <property type="molecule type" value="Genomic_DNA"/>
</dbReference>
<feature type="transmembrane region" description="Helical" evidence="1">
    <location>
        <begin position="198"/>
        <end position="219"/>
    </location>
</feature>
<keyword evidence="3" id="KW-1185">Reference proteome</keyword>
<evidence type="ECO:0000313" key="3">
    <source>
        <dbReference type="Proteomes" id="UP001157974"/>
    </source>
</evidence>
<dbReference type="AlphaFoldDB" id="A0AAV8UNY3"/>
<gene>
    <name evidence="2" type="ORF">NDN08_006118</name>
</gene>
<organism evidence="2 3">
    <name type="scientific">Rhodosorus marinus</name>
    <dbReference type="NCBI Taxonomy" id="101924"/>
    <lineage>
        <taxon>Eukaryota</taxon>
        <taxon>Rhodophyta</taxon>
        <taxon>Stylonematophyceae</taxon>
        <taxon>Stylonematales</taxon>
        <taxon>Stylonemataceae</taxon>
        <taxon>Rhodosorus</taxon>
    </lineage>
</organism>
<evidence type="ECO:0000256" key="1">
    <source>
        <dbReference type="SAM" id="Phobius"/>
    </source>
</evidence>
<protein>
    <submittedName>
        <fullName evidence="2">Uncharacterized protein</fullName>
    </submittedName>
</protein>
<keyword evidence="1" id="KW-0812">Transmembrane</keyword>
<sequence>MADSGEEVGVLRKILQFAFHVEQLEDFDVTKYSPSHRAFYPQFVEGIKCGFRGLSTTNKNDSLKQKVKSAFPMTAGVGSVIVGVLTVLSLLYQGGLSEAFQDGSWITYALRYANYVSLVMVLFLDKKGTIDDEVYFEATAVDNKEFSAHLQSLKKQKNLKKKLIGKARRVVQMLILRVANGVIKKFFPRSVQMTVLPVLRIIILRPALGSVLASLVAIADFFPTAGYWDEIIMIASEILMDSFSFGLELLDPYTKRMEGKGKVYLKKRYHGYISGMGLIYSVLARIPLMAPACVIAGEAGAADLTLKVLAVNQTEDPRIDLLGQQFVAPVRAGDKKDS</sequence>
<reference evidence="2 3" key="1">
    <citation type="journal article" date="2023" name="Nat. Commun.">
        <title>Origin of minicircular mitochondrial genomes in red algae.</title>
        <authorList>
            <person name="Lee Y."/>
            <person name="Cho C.H."/>
            <person name="Lee Y.M."/>
            <person name="Park S.I."/>
            <person name="Yang J.H."/>
            <person name="West J.A."/>
            <person name="Bhattacharya D."/>
            <person name="Yoon H.S."/>
        </authorList>
    </citation>
    <scope>NUCLEOTIDE SEQUENCE [LARGE SCALE GENOMIC DNA]</scope>
    <source>
        <strain evidence="2 3">CCMP1338</strain>
        <tissue evidence="2">Whole cell</tissue>
    </source>
</reference>
<comment type="caution">
    <text evidence="2">The sequence shown here is derived from an EMBL/GenBank/DDBJ whole genome shotgun (WGS) entry which is preliminary data.</text>
</comment>
<feature type="transmembrane region" description="Helical" evidence="1">
    <location>
        <begin position="70"/>
        <end position="93"/>
    </location>
</feature>
<keyword evidence="1" id="KW-1133">Transmembrane helix</keyword>
<dbReference type="Proteomes" id="UP001157974">
    <property type="component" value="Unassembled WGS sequence"/>
</dbReference>
<keyword evidence="1" id="KW-0472">Membrane</keyword>